<keyword evidence="2" id="KW-1185">Reference proteome</keyword>
<gene>
    <name evidence="1" type="ORF">ORQ98_11995</name>
</gene>
<dbReference type="RefSeq" id="WP_274689045.1">
    <property type="nucleotide sequence ID" value="NZ_JAPMOU010000013.1"/>
</dbReference>
<dbReference type="Proteomes" id="UP001528823">
    <property type="component" value="Unassembled WGS sequence"/>
</dbReference>
<organism evidence="1 2">
    <name type="scientific">Spartinivicinus poritis</name>
    <dbReference type="NCBI Taxonomy" id="2994640"/>
    <lineage>
        <taxon>Bacteria</taxon>
        <taxon>Pseudomonadati</taxon>
        <taxon>Pseudomonadota</taxon>
        <taxon>Gammaproteobacteria</taxon>
        <taxon>Oceanospirillales</taxon>
        <taxon>Zooshikellaceae</taxon>
        <taxon>Spartinivicinus</taxon>
    </lineage>
</organism>
<sequence>MLELTAYKKLTYITLLAFFSIGKLQANELPLCSNVFGNGVQSHYANGNVFLAKDVQIDSSSQLIQTPKLTIIKDSTTSVAKNCSDSSCKATGQPSAKLTIPHFPELSSRIIKLSTANNISITLGESENENQWQEVNLGEGGDIRLSPRHNHYRIGKLILNKNTQLTLPAGEYWIDELYMKQGSQIKIANSASVKVFIKTKIALDKEAKFNPINQPVLLMVKGSLKLGQNSQLYAWSYINGLAWFDPDSAIKGAISAKEVHLANKSSVQFQPIERWLFTGEPLCRIAPRLSTILEISDITPASGTVLNKGSVIVAGTLTTSLSNKNEIIALLSGTPLNLTLVGDRAEEGNSKYKFSAEIPLSFGENTLDLNFATEEKSLLHKLNYTYQPDDLSQFNPPKVTILFPSHNALVNEDKVTIYAKIESVIGGVTVSVNNGEPIKATEVNKGSYIFRKKFNLPKQEETQYQLIVRDTLGLETLKSITVYQDFIKPEITVLSGLKSNSEVNVVSRGEYQLVGEVKDNNIRSFTVNGNSVPLTPIGENRYSFETLLKFPPNDDYYVHIKAKDSAGYKDEETFILKTTNQLTMQWVSPTFPYKITDVTKPTVKALAALANYSGNEEFEGELLSANGQSQAISVQQQDALLSAEITLPEQKGDYTLKLIAKNSDGDILSELKGIIKSVSETDMPVKVSQITPVNGAQGVEPDSFISLQFSQPVKARDVTIEVKQTAHGLTYSNNLKQKQKSDKDVQFLFAEGAMLQQVNFDQSPVIYEQSPLPGEHTVAFYTNESLSYNAQIFVTIKYKGKEILRSNFFTRPLPTFIEGGVVNALGQTQAGVEVLIKELNRKTVTNKDGAFAFGFGDKVNQTIPGGRYTFIINPNQKIQTLGVVDIPVTIENGRRNKLRLLQAPSIQPTIPYQYIAYDKKNVSLAQEALKLKLGSEKLIFPENTPRRIHTQFIPGKGIVRPVYPITGPSWAYQLQPAGIKTTGPIHLEIDLPQFQGGYGYLPDTSEKPYYVLMVGYKSDKNIIAPVGIAQINHQKLTTLQDYPVNYSRLDYIGFYMPPYNQQELFGQYIKGELLFEQLAAMLNSVNE</sequence>
<comment type="caution">
    <text evidence="1">The sequence shown here is derived from an EMBL/GenBank/DDBJ whole genome shotgun (WGS) entry which is preliminary data.</text>
</comment>
<proteinExistence type="predicted"/>
<evidence type="ECO:0000313" key="2">
    <source>
        <dbReference type="Proteomes" id="UP001528823"/>
    </source>
</evidence>
<reference evidence="1 2" key="1">
    <citation type="submission" date="2022-11" db="EMBL/GenBank/DDBJ databases">
        <title>Spartinivicinus poritis sp. nov., isolated from scleractinian coral Porites lutea.</title>
        <authorList>
            <person name="Zhang G."/>
            <person name="Cai L."/>
            <person name="Wei Q."/>
        </authorList>
    </citation>
    <scope>NUCLEOTIDE SEQUENCE [LARGE SCALE GENOMIC DNA]</scope>
    <source>
        <strain evidence="1 2">A2-2</strain>
    </source>
</reference>
<dbReference type="EMBL" id="JAPMOU010000013">
    <property type="protein sequence ID" value="MDE1462691.1"/>
    <property type="molecule type" value="Genomic_DNA"/>
</dbReference>
<accession>A0ABT5U9K9</accession>
<protein>
    <submittedName>
        <fullName evidence="1">Ig-like domain-containing domain</fullName>
    </submittedName>
</protein>
<name>A0ABT5U9K9_9GAMM</name>
<evidence type="ECO:0000313" key="1">
    <source>
        <dbReference type="EMBL" id="MDE1462691.1"/>
    </source>
</evidence>